<evidence type="ECO:0000313" key="2">
    <source>
        <dbReference type="EMBL" id="RGT87020.1"/>
    </source>
</evidence>
<reference evidence="2 3" key="1">
    <citation type="submission" date="2018-08" db="EMBL/GenBank/DDBJ databases">
        <title>A genome reference for cultivated species of the human gut microbiota.</title>
        <authorList>
            <person name="Zou Y."/>
            <person name="Xue W."/>
            <person name="Luo G."/>
        </authorList>
    </citation>
    <scope>NUCLEOTIDE SEQUENCE [LARGE SCALE GENOMIC DNA]</scope>
    <source>
        <strain evidence="2 3">AF18-14</strain>
    </source>
</reference>
<accession>A0A412Q9P8</accession>
<protein>
    <submittedName>
        <fullName evidence="2">Uncharacterized protein</fullName>
    </submittedName>
</protein>
<evidence type="ECO:0000313" key="3">
    <source>
        <dbReference type="Proteomes" id="UP000283833"/>
    </source>
</evidence>
<gene>
    <name evidence="2" type="ORF">DWX04_20280</name>
</gene>
<organism evidence="2 3">
    <name type="scientific">Phocaeicola vulgatus</name>
    <name type="common">Bacteroides vulgatus</name>
    <dbReference type="NCBI Taxonomy" id="821"/>
    <lineage>
        <taxon>Bacteria</taxon>
        <taxon>Pseudomonadati</taxon>
        <taxon>Bacteroidota</taxon>
        <taxon>Bacteroidia</taxon>
        <taxon>Bacteroidales</taxon>
        <taxon>Bacteroidaceae</taxon>
        <taxon>Phocaeicola</taxon>
    </lineage>
</organism>
<dbReference type="RefSeq" id="WP_117853925.1">
    <property type="nucleotide sequence ID" value="NZ_CAXSNX010000002.1"/>
</dbReference>
<keyword evidence="1" id="KW-0812">Transmembrane</keyword>
<feature type="transmembrane region" description="Helical" evidence="1">
    <location>
        <begin position="6"/>
        <end position="24"/>
    </location>
</feature>
<proteinExistence type="predicted"/>
<evidence type="ECO:0000256" key="1">
    <source>
        <dbReference type="SAM" id="Phobius"/>
    </source>
</evidence>
<dbReference type="Proteomes" id="UP000283833">
    <property type="component" value="Unassembled WGS sequence"/>
</dbReference>
<keyword evidence="1" id="KW-0472">Membrane</keyword>
<dbReference type="AlphaFoldDB" id="A0A412Q9P8"/>
<name>A0A412Q9P8_PHOVU</name>
<dbReference type="EMBL" id="QRXI01000040">
    <property type="protein sequence ID" value="RGT87020.1"/>
    <property type="molecule type" value="Genomic_DNA"/>
</dbReference>
<comment type="caution">
    <text evidence="2">The sequence shown here is derived from an EMBL/GenBank/DDBJ whole genome shotgun (WGS) entry which is preliminary data.</text>
</comment>
<sequence>MDYLIIGILFFIGNIVWSVILLCFQSYAKKKGEDLATKEDIAGITKEIESVKDSYNKSLEEHKIELQKEFESYKYINELCNSIDKELLRKLVTCKREMENDFRIHRDNDEYGSCESSIQSLYDYLKNYDVRYKHNENVKLIFEHYEIIEGLHENYEEGCGPFDTPQYIKELGRIHSYVDRLIAIFLPKFSIKPDH</sequence>
<keyword evidence="1" id="KW-1133">Transmembrane helix</keyword>